<evidence type="ECO:0000259" key="1">
    <source>
        <dbReference type="Pfam" id="PF13723"/>
    </source>
</evidence>
<dbReference type="InterPro" id="IPR014030">
    <property type="entry name" value="Ketoacyl_synth_N"/>
</dbReference>
<evidence type="ECO:0000313" key="2">
    <source>
        <dbReference type="EMBL" id="OIQ89873.1"/>
    </source>
</evidence>
<dbReference type="InterPro" id="IPR016039">
    <property type="entry name" value="Thiolase-like"/>
</dbReference>
<gene>
    <name evidence="2" type="ORF">GALL_282440</name>
</gene>
<name>A0A1J5R1N2_9ZZZZ</name>
<dbReference type="AlphaFoldDB" id="A0A1J5R1N2"/>
<dbReference type="GO" id="GO:0016746">
    <property type="term" value="F:acyltransferase activity"/>
    <property type="evidence" value="ECO:0007669"/>
    <property type="project" value="InterPro"/>
</dbReference>
<proteinExistence type="predicted"/>
<accession>A0A1J5R1N2</accession>
<dbReference type="Gene3D" id="3.40.47.10">
    <property type="match status" value="1"/>
</dbReference>
<dbReference type="SUPFAM" id="SSF53901">
    <property type="entry name" value="Thiolase-like"/>
    <property type="match status" value="1"/>
</dbReference>
<protein>
    <recommendedName>
        <fullName evidence="1">Beta-ketoacyl synthase-like N-terminal domain-containing protein</fullName>
    </recommendedName>
</protein>
<feature type="domain" description="Beta-ketoacyl synthase-like N-terminal" evidence="1">
    <location>
        <begin position="39"/>
        <end position="210"/>
    </location>
</feature>
<sequence length="276" mass="28467">MSHARAPIRAHIDGIGVLGPGLADWPSAAAVLRGAQSYVAARTVLPAPQLLPPAERRRATAAIKLTLAAGLEALAMAGCQADENLRTVFAASGGDGANCHAICEALTGDDRLISPTRFHNSVHNAASGYWGIATHAMAPSAVISAPHDGSFAAGLIEALTEVAATGEDVLFIAHDTEYPEPLRSVRPIPDNFAVAMLLSARGRATRVACIELDVRAPFTDAPADALDHAELDALRTAIPAARALSLLQRVATGVAATVVVDHMPGPARLALSIAPC</sequence>
<comment type="caution">
    <text evidence="2">The sequence shown here is derived from an EMBL/GenBank/DDBJ whole genome shotgun (WGS) entry which is preliminary data.</text>
</comment>
<dbReference type="EMBL" id="MLJW01000313">
    <property type="protein sequence ID" value="OIQ89873.1"/>
    <property type="molecule type" value="Genomic_DNA"/>
</dbReference>
<reference evidence="2" key="1">
    <citation type="submission" date="2016-10" db="EMBL/GenBank/DDBJ databases">
        <title>Sequence of Gallionella enrichment culture.</title>
        <authorList>
            <person name="Poehlein A."/>
            <person name="Muehling M."/>
            <person name="Daniel R."/>
        </authorList>
    </citation>
    <scope>NUCLEOTIDE SEQUENCE</scope>
</reference>
<dbReference type="Pfam" id="PF13723">
    <property type="entry name" value="Ketoacyl-synt_2"/>
    <property type="match status" value="1"/>
</dbReference>
<organism evidence="2">
    <name type="scientific">mine drainage metagenome</name>
    <dbReference type="NCBI Taxonomy" id="410659"/>
    <lineage>
        <taxon>unclassified sequences</taxon>
        <taxon>metagenomes</taxon>
        <taxon>ecological metagenomes</taxon>
    </lineage>
</organism>